<evidence type="ECO:0000256" key="2">
    <source>
        <dbReference type="SAM" id="Phobius"/>
    </source>
</evidence>
<keyword evidence="4" id="KW-1185">Reference proteome</keyword>
<keyword evidence="2" id="KW-0472">Membrane</keyword>
<keyword evidence="2" id="KW-1133">Transmembrane helix</keyword>
<dbReference type="EMBL" id="BGZK01000531">
    <property type="protein sequence ID" value="GBP48824.1"/>
    <property type="molecule type" value="Genomic_DNA"/>
</dbReference>
<accession>A0A4C1WF71</accession>
<comment type="caution">
    <text evidence="3">The sequence shown here is derived from an EMBL/GenBank/DDBJ whole genome shotgun (WGS) entry which is preliminary data.</text>
</comment>
<feature type="region of interest" description="Disordered" evidence="1">
    <location>
        <begin position="106"/>
        <end position="133"/>
    </location>
</feature>
<proteinExistence type="predicted"/>
<feature type="compositionally biased region" description="Basic and acidic residues" evidence="1">
    <location>
        <begin position="114"/>
        <end position="129"/>
    </location>
</feature>
<sequence>MKSWEVRVVDEKSVALEMRPLRTNVEYPIGVSLEDSDFKERCGLEGDVVTRVEKGEASINERQDNSQNEIERKSKRIKAVESLAFPDSNVGPTLAALTLSVTDVTSSETNDLSSRGKERTAGQLKDNRKTAVRSRGGLTRAGAVGLVVRLGAGVAFLHLQNKNT</sequence>
<dbReference type="Proteomes" id="UP000299102">
    <property type="component" value="Unassembled WGS sequence"/>
</dbReference>
<gene>
    <name evidence="3" type="ORF">EVAR_8432_1</name>
</gene>
<reference evidence="3 4" key="1">
    <citation type="journal article" date="2019" name="Commun. Biol.">
        <title>The bagworm genome reveals a unique fibroin gene that provides high tensile strength.</title>
        <authorList>
            <person name="Kono N."/>
            <person name="Nakamura H."/>
            <person name="Ohtoshi R."/>
            <person name="Tomita M."/>
            <person name="Numata K."/>
            <person name="Arakawa K."/>
        </authorList>
    </citation>
    <scope>NUCLEOTIDE SEQUENCE [LARGE SCALE GENOMIC DNA]</scope>
</reference>
<evidence type="ECO:0000313" key="4">
    <source>
        <dbReference type="Proteomes" id="UP000299102"/>
    </source>
</evidence>
<dbReference type="AlphaFoldDB" id="A0A4C1WF71"/>
<protein>
    <submittedName>
        <fullName evidence="3">Uncharacterized protein</fullName>
    </submittedName>
</protein>
<feature type="transmembrane region" description="Helical" evidence="2">
    <location>
        <begin position="138"/>
        <end position="159"/>
    </location>
</feature>
<name>A0A4C1WF71_EUMVA</name>
<keyword evidence="2" id="KW-0812">Transmembrane</keyword>
<evidence type="ECO:0000256" key="1">
    <source>
        <dbReference type="SAM" id="MobiDB-lite"/>
    </source>
</evidence>
<organism evidence="3 4">
    <name type="scientific">Eumeta variegata</name>
    <name type="common">Bagworm moth</name>
    <name type="synonym">Eumeta japonica</name>
    <dbReference type="NCBI Taxonomy" id="151549"/>
    <lineage>
        <taxon>Eukaryota</taxon>
        <taxon>Metazoa</taxon>
        <taxon>Ecdysozoa</taxon>
        <taxon>Arthropoda</taxon>
        <taxon>Hexapoda</taxon>
        <taxon>Insecta</taxon>
        <taxon>Pterygota</taxon>
        <taxon>Neoptera</taxon>
        <taxon>Endopterygota</taxon>
        <taxon>Lepidoptera</taxon>
        <taxon>Glossata</taxon>
        <taxon>Ditrysia</taxon>
        <taxon>Tineoidea</taxon>
        <taxon>Psychidae</taxon>
        <taxon>Oiketicinae</taxon>
        <taxon>Eumeta</taxon>
    </lineage>
</organism>
<evidence type="ECO:0000313" key="3">
    <source>
        <dbReference type="EMBL" id="GBP48824.1"/>
    </source>
</evidence>